<accession>A0A834BUB6</accession>
<comment type="caution">
    <text evidence="2">The sequence shown here is derived from an EMBL/GenBank/DDBJ whole genome shotgun (WGS) entry which is preliminary data.</text>
</comment>
<organism evidence="2 3">
    <name type="scientific">Oryzias melastigma</name>
    <name type="common">Marine medaka</name>
    <dbReference type="NCBI Taxonomy" id="30732"/>
    <lineage>
        <taxon>Eukaryota</taxon>
        <taxon>Metazoa</taxon>
        <taxon>Chordata</taxon>
        <taxon>Craniata</taxon>
        <taxon>Vertebrata</taxon>
        <taxon>Euteleostomi</taxon>
        <taxon>Actinopterygii</taxon>
        <taxon>Neopterygii</taxon>
        <taxon>Teleostei</taxon>
        <taxon>Neoteleostei</taxon>
        <taxon>Acanthomorphata</taxon>
        <taxon>Ovalentaria</taxon>
        <taxon>Atherinomorphae</taxon>
        <taxon>Beloniformes</taxon>
        <taxon>Adrianichthyidae</taxon>
        <taxon>Oryziinae</taxon>
        <taxon>Oryzias</taxon>
    </lineage>
</organism>
<evidence type="ECO:0000256" key="1">
    <source>
        <dbReference type="SAM" id="MobiDB-lite"/>
    </source>
</evidence>
<dbReference type="AlphaFoldDB" id="A0A834BUB6"/>
<dbReference type="EMBL" id="WKFB01000831">
    <property type="protein sequence ID" value="KAF6717475.1"/>
    <property type="molecule type" value="Genomic_DNA"/>
</dbReference>
<feature type="compositionally biased region" description="Polar residues" evidence="1">
    <location>
        <begin position="51"/>
        <end position="61"/>
    </location>
</feature>
<evidence type="ECO:0000313" key="3">
    <source>
        <dbReference type="Proteomes" id="UP000646548"/>
    </source>
</evidence>
<gene>
    <name evidence="2" type="ORF">FQA47_005605</name>
</gene>
<name>A0A834BUB6_ORYME</name>
<feature type="region of interest" description="Disordered" evidence="1">
    <location>
        <begin position="34"/>
        <end position="61"/>
    </location>
</feature>
<protein>
    <submittedName>
        <fullName evidence="2">Uncharacterized protein</fullName>
    </submittedName>
</protein>
<proteinExistence type="predicted"/>
<dbReference type="Proteomes" id="UP000646548">
    <property type="component" value="Unassembled WGS sequence"/>
</dbReference>
<reference evidence="2" key="1">
    <citation type="journal article" name="BMC Genomics">
        <title>Long-read sequencing and de novo genome assembly of marine medaka (Oryzias melastigma).</title>
        <authorList>
            <person name="Liang P."/>
            <person name="Saqib H.S.A."/>
            <person name="Ni X."/>
            <person name="Shen Y."/>
        </authorList>
    </citation>
    <scope>NUCLEOTIDE SEQUENCE</scope>
    <source>
        <strain evidence="2">Bigg-433</strain>
    </source>
</reference>
<sequence length="61" mass="6782">MKDEARRKWGLPLSASQSMKLTRVSLQHTKITTASNESCESGLETTDDGFITQSSLKQSKH</sequence>
<evidence type="ECO:0000313" key="2">
    <source>
        <dbReference type="EMBL" id="KAF6717475.1"/>
    </source>
</evidence>